<proteinExistence type="inferred from homology"/>
<dbReference type="STRING" id="1120955.SAMN03080610_02900"/>
<evidence type="ECO:0000256" key="11">
    <source>
        <dbReference type="ARBA" id="ARBA00022764"/>
    </source>
</evidence>
<feature type="binding site" description="type 1 copper site" evidence="17">
    <location>
        <position position="132"/>
    </location>
    <ligand>
        <name>Cu cation</name>
        <dbReference type="ChEBI" id="CHEBI:23378"/>
        <label>1</label>
    </ligand>
</feature>
<comment type="pathway">
    <text evidence="3">Nitrogen metabolism; nitrate reduction (denitrification); dinitrogen from nitrate: step 2/4.</text>
</comment>
<evidence type="ECO:0000313" key="21">
    <source>
        <dbReference type="EMBL" id="SCZ42325.1"/>
    </source>
</evidence>
<feature type="chain" id="PRO_5015216457" description="Copper-containing nitrite reductase" evidence="18">
    <location>
        <begin position="28"/>
        <end position="374"/>
    </location>
</feature>
<comment type="subcellular location">
    <subcellularLocation>
        <location evidence="2">Periplasm</location>
    </subcellularLocation>
</comment>
<feature type="domain" description="Plastocyanin-like" evidence="20">
    <location>
        <begin position="79"/>
        <end position="191"/>
    </location>
</feature>
<keyword evidence="22" id="KW-1185">Reference proteome</keyword>
<dbReference type="OrthoDB" id="9757546at2"/>
<dbReference type="SUPFAM" id="SSF49503">
    <property type="entry name" value="Cupredoxins"/>
    <property type="match status" value="2"/>
</dbReference>
<feature type="binding site" description="type 1 copper site" evidence="17">
    <location>
        <position position="182"/>
    </location>
    <ligand>
        <name>Cu cation</name>
        <dbReference type="ChEBI" id="CHEBI:23378"/>
        <label>1</label>
    </ligand>
</feature>
<keyword evidence="13 18" id="KW-0560">Oxidoreductase</keyword>
<dbReference type="Gene3D" id="2.60.40.420">
    <property type="entry name" value="Cupredoxins - blue copper proteins"/>
    <property type="match status" value="2"/>
</dbReference>
<evidence type="ECO:0000256" key="10">
    <source>
        <dbReference type="ARBA" id="ARBA00022737"/>
    </source>
</evidence>
<keyword evidence="9 17" id="KW-0479">Metal-binding</keyword>
<dbReference type="PROSITE" id="PS51318">
    <property type="entry name" value="TAT"/>
    <property type="match status" value="1"/>
</dbReference>
<keyword evidence="11" id="KW-0574">Periplasm</keyword>
<reference evidence="21 22" key="1">
    <citation type="submission" date="2016-10" db="EMBL/GenBank/DDBJ databases">
        <authorList>
            <person name="de Groot N.N."/>
        </authorList>
    </citation>
    <scope>NUCLEOTIDE SEQUENCE [LARGE SCALE GENOMIC DNA]</scope>
    <source>
        <strain evidence="21 22">DSM 2698</strain>
    </source>
</reference>
<feature type="binding site" description="type 1 copper site" evidence="17">
    <location>
        <position position="167"/>
    </location>
    <ligand>
        <name>Cu cation</name>
        <dbReference type="ChEBI" id="CHEBI:23378"/>
        <label>1</label>
    </ligand>
</feature>
<dbReference type="UniPathway" id="UPA00652">
    <property type="reaction ID" value="UER00707"/>
</dbReference>
<dbReference type="Proteomes" id="UP000199347">
    <property type="component" value="Unassembled WGS sequence"/>
</dbReference>
<sequence length="374" mass="40127">MITRRSALMGAASAATAAFLASAPARATEKASDGLTPATTVGDLPRVKGKLVTPPHVMAHDQVAKGGPKIVEFKMTVQEKKVVVDDQGTEFQAMTYEGSMPGPTMVVHEGDYLELTLVNPETNTMPHNIDFHASTGALGGGGLTLINPGEQTVLRFKAFRPGVFIYHCAPTGMVPWHVVSGMSGAVLVLPRDGLKDGDGKPLKYDRIYTIGEFDLYIPRDEDGNYRTYDSPGESYSDTLDVMRGLIPTHVVFNGKVGALTGEGAMTAKVGETVLFIHSCANRDSRPHLIGGHGDWVWENGKFANAPQKDQETWFVRGGSAAAAIYTFRQPGIYAYVNHNLIEAAELGATGHVKVEGDWDNDLMMQVSAPGPISA</sequence>
<dbReference type="InterPro" id="IPR011707">
    <property type="entry name" value="Cu-oxidase-like_N"/>
</dbReference>
<evidence type="ECO:0000256" key="12">
    <source>
        <dbReference type="ARBA" id="ARBA00022827"/>
    </source>
</evidence>
<keyword evidence="14 17" id="KW-0186">Copper</keyword>
<evidence type="ECO:0000256" key="16">
    <source>
        <dbReference type="ARBA" id="ARBA00049340"/>
    </source>
</evidence>
<keyword evidence="12" id="KW-0274">FAD</keyword>
<comment type="catalytic activity">
    <reaction evidence="16 18">
        <text>nitric oxide + Fe(III)-[cytochrome c] + H2O = Fe(II)-[cytochrome c] + nitrite + 2 H(+)</text>
        <dbReference type="Rhea" id="RHEA:15233"/>
        <dbReference type="Rhea" id="RHEA-COMP:10350"/>
        <dbReference type="Rhea" id="RHEA-COMP:14399"/>
        <dbReference type="ChEBI" id="CHEBI:15377"/>
        <dbReference type="ChEBI" id="CHEBI:15378"/>
        <dbReference type="ChEBI" id="CHEBI:16301"/>
        <dbReference type="ChEBI" id="CHEBI:16480"/>
        <dbReference type="ChEBI" id="CHEBI:29033"/>
        <dbReference type="ChEBI" id="CHEBI:29034"/>
        <dbReference type="EC" id="1.7.2.1"/>
    </reaction>
</comment>
<dbReference type="NCBIfam" id="TIGR02376">
    <property type="entry name" value="Cu_nitrite_red"/>
    <property type="match status" value="1"/>
</dbReference>
<evidence type="ECO:0000256" key="15">
    <source>
        <dbReference type="ARBA" id="ARBA00023063"/>
    </source>
</evidence>
<gene>
    <name evidence="21" type="ORF">SAMN03080610_02900</name>
</gene>
<dbReference type="GO" id="GO:0042597">
    <property type="term" value="C:periplasmic space"/>
    <property type="evidence" value="ECO:0007669"/>
    <property type="project" value="UniProtKB-SubCell"/>
</dbReference>
<dbReference type="InterPro" id="IPR001287">
    <property type="entry name" value="NO2-reductase_Cu"/>
</dbReference>
<dbReference type="EC" id="1.7.2.1" evidence="6 18"/>
<accession>A0A1G5NYC6</accession>
<keyword evidence="8" id="KW-0285">Flavoprotein</keyword>
<comment type="cofactor">
    <cofactor evidence="18">
        <name>Cu(2+)</name>
        <dbReference type="ChEBI" id="CHEBI:29036"/>
    </cofactor>
    <text evidence="18">Binds 1 Cu(+) ion.</text>
</comment>
<dbReference type="Pfam" id="PF07732">
    <property type="entry name" value="Cu-oxidase_3"/>
    <property type="match status" value="1"/>
</dbReference>
<evidence type="ECO:0000256" key="4">
    <source>
        <dbReference type="ARBA" id="ARBA00010609"/>
    </source>
</evidence>
<protein>
    <recommendedName>
        <fullName evidence="7 18">Copper-containing nitrite reductase</fullName>
        <ecNumber evidence="6 18">1.7.2.1</ecNumber>
    </recommendedName>
</protein>
<feature type="signal peptide" evidence="18">
    <location>
        <begin position="1"/>
        <end position="27"/>
    </location>
</feature>
<evidence type="ECO:0000256" key="9">
    <source>
        <dbReference type="ARBA" id="ARBA00022723"/>
    </source>
</evidence>
<dbReference type="InterPro" id="IPR006311">
    <property type="entry name" value="TAT_signal"/>
</dbReference>
<evidence type="ECO:0000259" key="19">
    <source>
        <dbReference type="Pfam" id="PF00394"/>
    </source>
</evidence>
<name>A0A1G5NYC6_AFIMA</name>
<evidence type="ECO:0000313" key="22">
    <source>
        <dbReference type="Proteomes" id="UP000199347"/>
    </source>
</evidence>
<comment type="cofactor">
    <cofactor evidence="18">
        <name>Cu(+)</name>
        <dbReference type="ChEBI" id="CHEBI:49552"/>
    </cofactor>
    <text evidence="18">Binds 1 Cu(+) ion.</text>
</comment>
<dbReference type="InterPro" id="IPR008972">
    <property type="entry name" value="Cupredoxin"/>
</dbReference>
<comment type="similarity">
    <text evidence="4 18">Belongs to the multicopper oxidase family.</text>
</comment>
<evidence type="ECO:0000256" key="3">
    <source>
        <dbReference type="ARBA" id="ARBA00005127"/>
    </source>
</evidence>
<dbReference type="EMBL" id="FMVW01000007">
    <property type="protein sequence ID" value="SCZ42325.1"/>
    <property type="molecule type" value="Genomic_DNA"/>
</dbReference>
<evidence type="ECO:0000256" key="8">
    <source>
        <dbReference type="ARBA" id="ARBA00022630"/>
    </source>
</evidence>
<feature type="binding site" description="type 1 copper site" evidence="17">
    <location>
        <position position="127"/>
    </location>
    <ligand>
        <name>Cu cation</name>
        <dbReference type="ChEBI" id="CHEBI:23378"/>
        <label>1</label>
    </ligand>
</feature>
<dbReference type="AlphaFoldDB" id="A0A1G5NYC6"/>
<feature type="binding site" description="type 1 copper site" evidence="17">
    <location>
        <position position="168"/>
    </location>
    <ligand>
        <name>Cu cation</name>
        <dbReference type="ChEBI" id="CHEBI:23378"/>
        <label>1</label>
    </ligand>
</feature>
<evidence type="ECO:0000256" key="7">
    <source>
        <dbReference type="ARBA" id="ARBA00017290"/>
    </source>
</evidence>
<evidence type="ECO:0000256" key="14">
    <source>
        <dbReference type="ARBA" id="ARBA00023008"/>
    </source>
</evidence>
<dbReference type="CDD" id="cd11020">
    <property type="entry name" value="CuRO_1_CuNIR"/>
    <property type="match status" value="1"/>
</dbReference>
<keyword evidence="15" id="KW-0534">Nitrate assimilation</keyword>
<dbReference type="GO" id="GO:0042128">
    <property type="term" value="P:nitrate assimilation"/>
    <property type="evidence" value="ECO:0007669"/>
    <property type="project" value="UniProtKB-KW"/>
</dbReference>
<evidence type="ECO:0000256" key="2">
    <source>
        <dbReference type="ARBA" id="ARBA00004418"/>
    </source>
</evidence>
<organism evidence="21 22">
    <name type="scientific">Afifella marina DSM 2698</name>
    <dbReference type="NCBI Taxonomy" id="1120955"/>
    <lineage>
        <taxon>Bacteria</taxon>
        <taxon>Pseudomonadati</taxon>
        <taxon>Pseudomonadota</taxon>
        <taxon>Alphaproteobacteria</taxon>
        <taxon>Hyphomicrobiales</taxon>
        <taxon>Afifellaceae</taxon>
        <taxon>Afifella</taxon>
    </lineage>
</organism>
<evidence type="ECO:0000256" key="17">
    <source>
        <dbReference type="PIRSR" id="PIRSR601287-1"/>
    </source>
</evidence>
<feature type="domain" description="Plastocyanin-like" evidence="19">
    <location>
        <begin position="208"/>
        <end position="356"/>
    </location>
</feature>
<dbReference type="GO" id="GO:0019333">
    <property type="term" value="P:denitrification pathway"/>
    <property type="evidence" value="ECO:0007669"/>
    <property type="project" value="UniProtKB-UniPathway"/>
</dbReference>
<dbReference type="RefSeq" id="WP_092814710.1">
    <property type="nucleotide sequence ID" value="NZ_FMVW01000007.1"/>
</dbReference>
<feature type="binding site" description="type 1 copper site" evidence="17">
    <location>
        <position position="177"/>
    </location>
    <ligand>
        <name>Cu cation</name>
        <dbReference type="ChEBI" id="CHEBI:23378"/>
        <label>1</label>
    </ligand>
</feature>
<dbReference type="InterPro" id="IPR001117">
    <property type="entry name" value="Cu-oxidase_2nd"/>
</dbReference>
<evidence type="ECO:0000256" key="6">
    <source>
        <dbReference type="ARBA" id="ARBA00011882"/>
    </source>
</evidence>
<feature type="binding site" description="type 1 copper site" evidence="17">
    <location>
        <position position="338"/>
    </location>
    <ligand>
        <name>Cu cation</name>
        <dbReference type="ChEBI" id="CHEBI:23378"/>
        <label>1</label>
    </ligand>
</feature>
<evidence type="ECO:0000256" key="1">
    <source>
        <dbReference type="ARBA" id="ARBA00001974"/>
    </source>
</evidence>
<dbReference type="PRINTS" id="PR00695">
    <property type="entry name" value="CUNO2RDTASE"/>
</dbReference>
<dbReference type="GO" id="GO:0050421">
    <property type="term" value="F:nitrite reductase (NO-forming) activity"/>
    <property type="evidence" value="ECO:0007669"/>
    <property type="project" value="UniProtKB-EC"/>
</dbReference>
<dbReference type="Pfam" id="PF00394">
    <property type="entry name" value="Cu-oxidase"/>
    <property type="match status" value="1"/>
</dbReference>
<keyword evidence="18" id="KW-0732">Signal</keyword>
<keyword evidence="10" id="KW-0677">Repeat</keyword>
<comment type="cofactor">
    <cofactor evidence="1">
        <name>FAD</name>
        <dbReference type="ChEBI" id="CHEBI:57692"/>
    </cofactor>
</comment>
<evidence type="ECO:0000256" key="18">
    <source>
        <dbReference type="RuleBase" id="RU365025"/>
    </source>
</evidence>
<comment type="subunit">
    <text evidence="5 18">Homotrimer.</text>
</comment>
<evidence type="ECO:0000256" key="5">
    <source>
        <dbReference type="ARBA" id="ARBA00011233"/>
    </source>
</evidence>
<evidence type="ECO:0000259" key="20">
    <source>
        <dbReference type="Pfam" id="PF07732"/>
    </source>
</evidence>
<dbReference type="GO" id="GO:0005507">
    <property type="term" value="F:copper ion binding"/>
    <property type="evidence" value="ECO:0007669"/>
    <property type="project" value="InterPro"/>
</dbReference>
<evidence type="ECO:0000256" key="13">
    <source>
        <dbReference type="ARBA" id="ARBA00023002"/>
    </source>
</evidence>